<evidence type="ECO:0000256" key="1">
    <source>
        <dbReference type="ARBA" id="ARBA00022737"/>
    </source>
</evidence>
<dbReference type="PANTHER" id="PTHR23084">
    <property type="entry name" value="PHOSPHATIDYLINOSITOL-4-PHOSPHATE 5-KINASE RELATED"/>
    <property type="match status" value="1"/>
</dbReference>
<dbReference type="RefSeq" id="WP_208010230.1">
    <property type="nucleotide sequence ID" value="NZ_CP071796.1"/>
</dbReference>
<dbReference type="InterPro" id="IPR001096">
    <property type="entry name" value="Peptidase_C13"/>
</dbReference>
<dbReference type="SMART" id="SM00698">
    <property type="entry name" value="MORN"/>
    <property type="match status" value="7"/>
</dbReference>
<keyword evidence="1" id="KW-0677">Repeat</keyword>
<evidence type="ECO:0000313" key="3">
    <source>
        <dbReference type="EMBL" id="QTD46331.1"/>
    </source>
</evidence>
<sequence length="594" mass="64365">MTSSGFKTSRSPFLIVTLALWLASAAPLHAAGAPGTPATATTIDLPDGGRYRGPLRHGKLHGQGRIDWGKGRWYQGGFVNGFMHGQGRIVDPAYRYEGQMKRGAMNGHGKLKRPDGVVYQGQFVDNRMQGRGKLSFGEGTLFEGQFKNDQPSGQGRMTYANGMAIESVFEGYQPTGPGVVTWKSGDRYEGPLMGGTPHGDGVLTRADKAVIRGKFSYGSVESPARIEFADGAVYIGEVEGNRAHGKGELRRANGELLKGRFAAGEPDGQGVLMRDDGTQQAGYWRAGKYLGEAGDGTLDDTREVAARNNELTLYNQHALLQRQFEQLKASEPGVPRLYTLYVAGDGRQEVFRREVTFVDELMARRFDTRGRSVSLVNSRSSAERLPLATAHSIELALAALAGKMDRERDLLFVYLTSHGSSTHELSLGAKGLMLPDLPAARLGELLKASGIRNQVVVVSACYAGGFIPALQGERTWVIASAQADRRSFGCADDNDFTYFGRALFKESLSEAVTLTDAFQRAQKLVQEWEARDAATRAKQAEAAAAQAKPEAAKAMAAKLAEAEKAERSEPQSVVSPAFQAEVDAWLRGLAQRPN</sequence>
<dbReference type="PANTHER" id="PTHR23084:SF263">
    <property type="entry name" value="MORN REPEAT-CONTAINING PROTEIN 1"/>
    <property type="match status" value="1"/>
</dbReference>
<dbReference type="KEGG" id="otd:J1M35_05405"/>
<protein>
    <recommendedName>
        <fullName evidence="5">Peptidase C13</fullName>
    </recommendedName>
</protein>
<organism evidence="3 4">
    <name type="scientific">Ottowia testudinis</name>
    <dbReference type="NCBI Taxonomy" id="2816950"/>
    <lineage>
        <taxon>Bacteria</taxon>
        <taxon>Pseudomonadati</taxon>
        <taxon>Pseudomonadota</taxon>
        <taxon>Betaproteobacteria</taxon>
        <taxon>Burkholderiales</taxon>
        <taxon>Comamonadaceae</taxon>
        <taxon>Ottowia</taxon>
    </lineage>
</organism>
<evidence type="ECO:0000313" key="4">
    <source>
        <dbReference type="Proteomes" id="UP000663903"/>
    </source>
</evidence>
<proteinExistence type="predicted"/>
<feature type="signal peptide" evidence="2">
    <location>
        <begin position="1"/>
        <end position="30"/>
    </location>
</feature>
<dbReference type="InterPro" id="IPR003409">
    <property type="entry name" value="MORN"/>
</dbReference>
<reference evidence="3" key="1">
    <citation type="submission" date="2021-03" db="EMBL/GenBank/DDBJ databases">
        <title>Ottowia sp. 27C isolated from the cloaca of a Giant Asian pond turtle (Heosemys grandis).</title>
        <authorList>
            <person name="Spergser J."/>
            <person name="Busse H.-J."/>
        </authorList>
    </citation>
    <scope>NUCLEOTIDE SEQUENCE</scope>
    <source>
        <strain evidence="3">27C</strain>
    </source>
</reference>
<dbReference type="SUPFAM" id="SSF82185">
    <property type="entry name" value="Histone H3 K4-specific methyltransferase SET7/9 N-terminal domain"/>
    <property type="match status" value="3"/>
</dbReference>
<dbReference type="GO" id="GO:0008233">
    <property type="term" value="F:peptidase activity"/>
    <property type="evidence" value="ECO:0007669"/>
    <property type="project" value="InterPro"/>
</dbReference>
<feature type="chain" id="PRO_5037584296" description="Peptidase C13" evidence="2">
    <location>
        <begin position="31"/>
        <end position="594"/>
    </location>
</feature>
<dbReference type="AlphaFoldDB" id="A0A975CJP8"/>
<evidence type="ECO:0008006" key="5">
    <source>
        <dbReference type="Google" id="ProtNLM"/>
    </source>
</evidence>
<dbReference type="EMBL" id="CP071796">
    <property type="protein sequence ID" value="QTD46331.1"/>
    <property type="molecule type" value="Genomic_DNA"/>
</dbReference>
<dbReference type="Gene3D" id="2.20.110.10">
    <property type="entry name" value="Histone H3 K4-specific methyltransferase SET7/9 N-terminal domain"/>
    <property type="match status" value="3"/>
</dbReference>
<dbReference type="Gene3D" id="3.40.50.1460">
    <property type="match status" value="1"/>
</dbReference>
<keyword evidence="4" id="KW-1185">Reference proteome</keyword>
<dbReference type="Pfam" id="PF01650">
    <property type="entry name" value="Peptidase_C13"/>
    <property type="match status" value="1"/>
</dbReference>
<dbReference type="Proteomes" id="UP000663903">
    <property type="component" value="Chromosome"/>
</dbReference>
<evidence type="ECO:0000256" key="2">
    <source>
        <dbReference type="SAM" id="SignalP"/>
    </source>
</evidence>
<gene>
    <name evidence="3" type="ORF">J1M35_05405</name>
</gene>
<name>A0A975CJP8_9BURK</name>
<accession>A0A975CJP8</accession>
<dbReference type="Pfam" id="PF02493">
    <property type="entry name" value="MORN"/>
    <property type="match status" value="8"/>
</dbReference>
<keyword evidence="2" id="KW-0732">Signal</keyword>
<dbReference type="GO" id="GO:0006508">
    <property type="term" value="P:proteolysis"/>
    <property type="evidence" value="ECO:0007669"/>
    <property type="project" value="InterPro"/>
</dbReference>